<organism evidence="5 6">
    <name type="scientific">Tepiditoga spiralis</name>
    <dbReference type="NCBI Taxonomy" id="2108365"/>
    <lineage>
        <taxon>Bacteria</taxon>
        <taxon>Thermotogati</taxon>
        <taxon>Thermotogota</taxon>
        <taxon>Thermotogae</taxon>
        <taxon>Petrotogales</taxon>
        <taxon>Petrotogaceae</taxon>
        <taxon>Tepiditoga</taxon>
    </lineage>
</organism>
<accession>A0A7G1G8I6</accession>
<dbReference type="SUPFAM" id="SSF52540">
    <property type="entry name" value="P-loop containing nucleoside triphosphate hydrolases"/>
    <property type="match status" value="1"/>
</dbReference>
<keyword evidence="3 5" id="KW-0067">ATP-binding</keyword>
<reference evidence="5 6" key="1">
    <citation type="submission" date="2018-06" db="EMBL/GenBank/DDBJ databases">
        <title>Genome sequencing of Oceanotoga sp. sy52.</title>
        <authorList>
            <person name="Mori K."/>
        </authorList>
    </citation>
    <scope>NUCLEOTIDE SEQUENCE [LARGE SCALE GENOMIC DNA]</scope>
    <source>
        <strain evidence="6">sy52</strain>
    </source>
</reference>
<evidence type="ECO:0000313" key="5">
    <source>
        <dbReference type="EMBL" id="BBE31267.1"/>
    </source>
</evidence>
<dbReference type="PROSITE" id="PS50893">
    <property type="entry name" value="ABC_TRANSPORTER_2"/>
    <property type="match status" value="1"/>
</dbReference>
<sequence length="246" mass="27402">MLELKEISFYANERKILENVTYNFEEGKSYAVLGNNGVGKSSLSKIIMGLEGYKNKHGGLLYFNNIDITEMSVSERAKLGITMAWQEPVRFEGIGVKDYLTLGGKYKKTEKELTDILKEVGLNPFYLHRNVDKTLSGGERKRIEMASILILKPKLVILDEPDSGIDMMSNAIIENVINKTKANGGTTISITHREEIALIADKALLLCGGKIHKEGDPEVVSFVYKSMCDTCSHINAPIEDIEVNLK</sequence>
<dbReference type="Pfam" id="PF00005">
    <property type="entry name" value="ABC_tran"/>
    <property type="match status" value="1"/>
</dbReference>
<keyword evidence="2" id="KW-0547">Nucleotide-binding</keyword>
<dbReference type="RefSeq" id="WP_190613700.1">
    <property type="nucleotide sequence ID" value="NZ_AP018712.1"/>
</dbReference>
<dbReference type="PANTHER" id="PTHR43204:SF1">
    <property type="entry name" value="ABC TRANSPORTER I FAMILY MEMBER 6, CHLOROPLASTIC"/>
    <property type="match status" value="1"/>
</dbReference>
<protein>
    <submittedName>
        <fullName evidence="5">ABC transporter ATP-binding protein</fullName>
    </submittedName>
</protein>
<dbReference type="InParanoid" id="A0A7G1G8I6"/>
<evidence type="ECO:0000256" key="1">
    <source>
        <dbReference type="ARBA" id="ARBA00006216"/>
    </source>
</evidence>
<dbReference type="EMBL" id="AP018712">
    <property type="protein sequence ID" value="BBE31267.1"/>
    <property type="molecule type" value="Genomic_DNA"/>
</dbReference>
<dbReference type="GO" id="GO:0005524">
    <property type="term" value="F:ATP binding"/>
    <property type="evidence" value="ECO:0007669"/>
    <property type="project" value="UniProtKB-KW"/>
</dbReference>
<proteinExistence type="inferred from homology"/>
<name>A0A7G1G8I6_9BACT</name>
<dbReference type="Gene3D" id="3.40.50.300">
    <property type="entry name" value="P-loop containing nucleotide triphosphate hydrolases"/>
    <property type="match status" value="1"/>
</dbReference>
<evidence type="ECO:0000313" key="6">
    <source>
        <dbReference type="Proteomes" id="UP000516361"/>
    </source>
</evidence>
<dbReference type="AlphaFoldDB" id="A0A7G1G8I6"/>
<dbReference type="InterPro" id="IPR003593">
    <property type="entry name" value="AAA+_ATPase"/>
</dbReference>
<comment type="similarity">
    <text evidence="1">Belongs to the ABC transporter superfamily. Ycf16 family.</text>
</comment>
<feature type="domain" description="ABC transporter" evidence="4">
    <location>
        <begin position="2"/>
        <end position="233"/>
    </location>
</feature>
<evidence type="ECO:0000256" key="2">
    <source>
        <dbReference type="ARBA" id="ARBA00022741"/>
    </source>
</evidence>
<dbReference type="InterPro" id="IPR003439">
    <property type="entry name" value="ABC_transporter-like_ATP-bd"/>
</dbReference>
<evidence type="ECO:0000256" key="3">
    <source>
        <dbReference type="ARBA" id="ARBA00022840"/>
    </source>
</evidence>
<dbReference type="GO" id="GO:0016887">
    <property type="term" value="F:ATP hydrolysis activity"/>
    <property type="evidence" value="ECO:0007669"/>
    <property type="project" value="InterPro"/>
</dbReference>
<dbReference type="InterPro" id="IPR017871">
    <property type="entry name" value="ABC_transporter-like_CS"/>
</dbReference>
<evidence type="ECO:0000259" key="4">
    <source>
        <dbReference type="PROSITE" id="PS50893"/>
    </source>
</evidence>
<dbReference type="InterPro" id="IPR027417">
    <property type="entry name" value="P-loop_NTPase"/>
</dbReference>
<keyword evidence="6" id="KW-1185">Reference proteome</keyword>
<dbReference type="SMART" id="SM00382">
    <property type="entry name" value="AAA"/>
    <property type="match status" value="1"/>
</dbReference>
<dbReference type="PANTHER" id="PTHR43204">
    <property type="entry name" value="ABC TRANSPORTER I FAMILY MEMBER 6, CHLOROPLASTIC"/>
    <property type="match status" value="1"/>
</dbReference>
<dbReference type="Proteomes" id="UP000516361">
    <property type="component" value="Chromosome"/>
</dbReference>
<gene>
    <name evidence="5" type="ORF">OSSY52_14080</name>
</gene>
<dbReference type="InterPro" id="IPR010230">
    <property type="entry name" value="FeS-cluster_ATPase_SufC"/>
</dbReference>
<dbReference type="KEGG" id="ocy:OSSY52_14080"/>
<dbReference type="PROSITE" id="PS00211">
    <property type="entry name" value="ABC_TRANSPORTER_1"/>
    <property type="match status" value="1"/>
</dbReference>